<feature type="transmembrane region" description="Helical" evidence="7">
    <location>
        <begin position="41"/>
        <end position="61"/>
    </location>
</feature>
<evidence type="ECO:0000313" key="8">
    <source>
        <dbReference type="EMBL" id="KAE9020508.1"/>
    </source>
</evidence>
<evidence type="ECO:0000256" key="6">
    <source>
        <dbReference type="ARBA" id="ARBA00023136"/>
    </source>
</evidence>
<keyword evidence="5 7" id="KW-1133">Transmembrane helix</keyword>
<proteinExistence type="inferred from homology"/>
<feature type="transmembrane region" description="Helical" evidence="7">
    <location>
        <begin position="164"/>
        <end position="184"/>
    </location>
</feature>
<keyword evidence="3" id="KW-0813">Transport</keyword>
<dbReference type="SUPFAM" id="SSF103473">
    <property type="entry name" value="MFS general substrate transporter"/>
    <property type="match status" value="1"/>
</dbReference>
<feature type="transmembrane region" description="Helical" evidence="7">
    <location>
        <begin position="17"/>
        <end position="35"/>
    </location>
</feature>
<dbReference type="Pfam" id="PF02487">
    <property type="entry name" value="CLN3"/>
    <property type="match status" value="1"/>
</dbReference>
<feature type="transmembrane region" description="Helical" evidence="7">
    <location>
        <begin position="73"/>
        <end position="92"/>
    </location>
</feature>
<gene>
    <name evidence="8" type="ORF">PR001_g13588</name>
</gene>
<evidence type="ECO:0000256" key="2">
    <source>
        <dbReference type="ARBA" id="ARBA00007467"/>
    </source>
</evidence>
<dbReference type="PRINTS" id="PR01315">
    <property type="entry name" value="BATTENIN"/>
</dbReference>
<keyword evidence="4 7" id="KW-0812">Transmembrane</keyword>
<sequence>MDAVEAKLHGGETLRNLVAFWVLGFVNNIGYVIMIAGAQEIAAGGVGLVYLFDIFPALLVKLSGPYWFQLVSYRQRTVTGAVWMLLSFLVVARGRHSLWLQLLGVAFSGLQSGMMEASFLAMTSFYYSPVQCLTCWSSGTGLAGVGGYAWVAVLHLWGGLSFQTTLELASVFPVLYVLVFLLVLDRSKLPPARTCNYMPIPESSGQDVGVAVTVVAVDATKDQLKLRKKEVEVENGPTEEVHDASSMGFRAKMKFILTSGPYIIPLATVYLAEYTMQTGVWSAIGFPVESEEARSSFYSSAGLAYQAGVFISRSSGVLFQATRPILYFMPAMQVLLLGFFTLVAATHFWYNWGLLLVCFVVGLLGGGVYVNAYTLLSKEIPPSHVELALAAVSVGDTVGVMFADCAGLVLQGCLYSINHLPGASIDVTC</sequence>
<feature type="transmembrane region" description="Helical" evidence="7">
    <location>
        <begin position="98"/>
        <end position="121"/>
    </location>
</feature>
<feature type="transmembrane region" description="Helical" evidence="7">
    <location>
        <begin position="255"/>
        <end position="276"/>
    </location>
</feature>
<evidence type="ECO:0000256" key="7">
    <source>
        <dbReference type="RuleBase" id="RU361113"/>
    </source>
</evidence>
<comment type="similarity">
    <text evidence="2 7">Belongs to the battenin family.</text>
</comment>
<dbReference type="InterPro" id="IPR003492">
    <property type="entry name" value="Battenin_disease_Cln3"/>
</dbReference>
<protein>
    <recommendedName>
        <fullName evidence="10">Protein BTN</fullName>
    </recommendedName>
</protein>
<dbReference type="PANTHER" id="PTHR10981:SF0">
    <property type="entry name" value="BATTENIN"/>
    <property type="match status" value="1"/>
</dbReference>
<evidence type="ECO:0000256" key="1">
    <source>
        <dbReference type="ARBA" id="ARBA00004127"/>
    </source>
</evidence>
<dbReference type="PANTHER" id="PTHR10981">
    <property type="entry name" value="BATTENIN"/>
    <property type="match status" value="1"/>
</dbReference>
<evidence type="ECO:0008006" key="10">
    <source>
        <dbReference type="Google" id="ProtNLM"/>
    </source>
</evidence>
<comment type="caution">
    <text evidence="8">The sequence shown here is derived from an EMBL/GenBank/DDBJ whole genome shotgun (WGS) entry which is preliminary data.</text>
</comment>
<evidence type="ECO:0000256" key="4">
    <source>
        <dbReference type="ARBA" id="ARBA00022692"/>
    </source>
</evidence>
<dbReference type="GO" id="GO:0016020">
    <property type="term" value="C:membrane"/>
    <property type="evidence" value="ECO:0007669"/>
    <property type="project" value="UniProtKB-UniRule"/>
</dbReference>
<dbReference type="AlphaFoldDB" id="A0A6A3LQT6"/>
<dbReference type="InterPro" id="IPR036259">
    <property type="entry name" value="MFS_trans_sf"/>
</dbReference>
<feature type="transmembrane region" description="Helical" evidence="7">
    <location>
        <begin position="349"/>
        <end position="370"/>
    </location>
</feature>
<keyword evidence="6 7" id="KW-0472">Membrane</keyword>
<reference evidence="8 9" key="1">
    <citation type="submission" date="2018-09" db="EMBL/GenBank/DDBJ databases">
        <title>Genomic investigation of the strawberry pathogen Phytophthora fragariae indicates pathogenicity is determined by transcriptional variation in three key races.</title>
        <authorList>
            <person name="Adams T.M."/>
            <person name="Armitage A.D."/>
            <person name="Sobczyk M.K."/>
            <person name="Bates H.J."/>
            <person name="Dunwell J.M."/>
            <person name="Nellist C.F."/>
            <person name="Harrison R.J."/>
        </authorList>
    </citation>
    <scope>NUCLEOTIDE SEQUENCE [LARGE SCALE GENOMIC DNA]</scope>
    <source>
        <strain evidence="8 9">SCRP249</strain>
    </source>
</reference>
<feature type="transmembrane region" description="Helical" evidence="7">
    <location>
        <begin position="325"/>
        <end position="343"/>
    </location>
</feature>
<evidence type="ECO:0000256" key="3">
    <source>
        <dbReference type="ARBA" id="ARBA00022448"/>
    </source>
</evidence>
<accession>A0A6A3LQT6</accession>
<dbReference type="GO" id="GO:0051453">
    <property type="term" value="P:regulation of intracellular pH"/>
    <property type="evidence" value="ECO:0007669"/>
    <property type="project" value="TreeGrafter"/>
</dbReference>
<dbReference type="Proteomes" id="UP000429607">
    <property type="component" value="Unassembled WGS sequence"/>
</dbReference>
<evidence type="ECO:0000256" key="5">
    <source>
        <dbReference type="ARBA" id="ARBA00022989"/>
    </source>
</evidence>
<dbReference type="EMBL" id="QXFV01000938">
    <property type="protein sequence ID" value="KAE9020508.1"/>
    <property type="molecule type" value="Genomic_DNA"/>
</dbReference>
<evidence type="ECO:0000313" key="9">
    <source>
        <dbReference type="Proteomes" id="UP000429607"/>
    </source>
</evidence>
<comment type="subcellular location">
    <subcellularLocation>
        <location evidence="1">Endomembrane system</location>
        <topology evidence="1">Multi-pass membrane protein</topology>
    </subcellularLocation>
</comment>
<dbReference type="GO" id="GO:0012505">
    <property type="term" value="C:endomembrane system"/>
    <property type="evidence" value="ECO:0007669"/>
    <property type="project" value="UniProtKB-SubCell"/>
</dbReference>
<name>A0A6A3LQT6_9STRA</name>
<dbReference type="Gene3D" id="1.20.1250.20">
    <property type="entry name" value="MFS general substrate transporter like domains"/>
    <property type="match status" value="1"/>
</dbReference>
<dbReference type="GO" id="GO:0005773">
    <property type="term" value="C:vacuole"/>
    <property type="evidence" value="ECO:0007669"/>
    <property type="project" value="UniProtKB-ARBA"/>
</dbReference>
<feature type="transmembrane region" description="Helical" evidence="7">
    <location>
        <begin position="133"/>
        <end position="158"/>
    </location>
</feature>
<organism evidence="8 9">
    <name type="scientific">Phytophthora rubi</name>
    <dbReference type="NCBI Taxonomy" id="129364"/>
    <lineage>
        <taxon>Eukaryota</taxon>
        <taxon>Sar</taxon>
        <taxon>Stramenopiles</taxon>
        <taxon>Oomycota</taxon>
        <taxon>Peronosporomycetes</taxon>
        <taxon>Peronosporales</taxon>
        <taxon>Peronosporaceae</taxon>
        <taxon>Phytophthora</taxon>
    </lineage>
</organism>